<evidence type="ECO:0000256" key="2">
    <source>
        <dbReference type="ARBA" id="ARBA00022737"/>
    </source>
</evidence>
<dbReference type="InterPro" id="IPR017560">
    <property type="entry name" value="Cyt_c_biogenesis_CcmI"/>
</dbReference>
<dbReference type="Pfam" id="PF23892">
    <property type="entry name" value="Ig_CycH"/>
    <property type="match status" value="1"/>
</dbReference>
<accession>A0ABV4BB33</accession>
<keyword evidence="11" id="KW-1185">Reference proteome</keyword>
<evidence type="ECO:0000259" key="9">
    <source>
        <dbReference type="Pfam" id="PF23914"/>
    </source>
</evidence>
<dbReference type="Gene3D" id="1.25.40.10">
    <property type="entry name" value="Tetratricopeptide repeat domain"/>
    <property type="match status" value="1"/>
</dbReference>
<keyword evidence="7" id="KW-0472">Membrane</keyword>
<dbReference type="PANTHER" id="PTHR47870">
    <property type="entry name" value="CYTOCHROME C-TYPE BIOGENESIS PROTEIN CCMH"/>
    <property type="match status" value="1"/>
</dbReference>
<feature type="repeat" description="TPR" evidence="5">
    <location>
        <begin position="166"/>
        <end position="199"/>
    </location>
</feature>
<evidence type="ECO:0000256" key="5">
    <source>
        <dbReference type="PROSITE-ProRule" id="PRU00339"/>
    </source>
</evidence>
<dbReference type="InterPro" id="IPR019734">
    <property type="entry name" value="TPR_rpt"/>
</dbReference>
<dbReference type="Proteomes" id="UP001564408">
    <property type="component" value="Unassembled WGS sequence"/>
</dbReference>
<dbReference type="Pfam" id="PF23914">
    <property type="entry name" value="TPR_CcmH_CycH"/>
    <property type="match status" value="1"/>
</dbReference>
<sequence>MIVFWIFAAGLAGLALVFVVPALVNRRPISAGIAQDELNLAVFRQQLGELDRDLSAGNLSQDQYDSARRDLERELLSDLDATDAPAVASSNQRGRWIAVVLAVVVPAGAVLLYLQIGANDIIPRLEAAAPGSPGAALAHGGSGESLSLEVLVQRLHKRLDQNPKDVDGWLLLGRTYYTIDKPNRALGAFQRAFDLAPDNPEVMLAYAQGLAIVGDGNLEGAPAELIRKVLAIEPDNVGARWMEGMLAYERRQYNAAVLAWEWVLARMDPASEDADELRRSIADARHRAGGPPAVGPSADQSAAADEVHRAPEAAAAGVTVSVNLDESLWFHAAADDALFIYARAVDGPPMPLAATRARVIDLPLTIRLDDSMAMLPERPMSQFDEVMVGARISKSGSATAQAGDLEGEVGPIRIGDGEPVTLIIDRERR</sequence>
<reference evidence="10 11" key="1">
    <citation type="submission" date="2024-05" db="EMBL/GenBank/DDBJ databases">
        <title>Genome Sequence and Characterization of the New Strain Purple Sulfur Bacterium of Genus Thioalkalicoccus.</title>
        <authorList>
            <person name="Bryantseva I.A."/>
            <person name="Kyndt J.A."/>
            <person name="Imhoff J.F."/>
        </authorList>
    </citation>
    <scope>NUCLEOTIDE SEQUENCE [LARGE SCALE GENOMIC DNA]</scope>
    <source>
        <strain evidence="10 11">Um2</strain>
    </source>
</reference>
<keyword evidence="2" id="KW-0677">Repeat</keyword>
<dbReference type="RefSeq" id="WP_369666059.1">
    <property type="nucleotide sequence ID" value="NZ_JBDKXB010000004.1"/>
</dbReference>
<feature type="region of interest" description="Disordered" evidence="6">
    <location>
        <begin position="286"/>
        <end position="308"/>
    </location>
</feature>
<name>A0ABV4BB33_9GAMM</name>
<evidence type="ECO:0000256" key="6">
    <source>
        <dbReference type="SAM" id="MobiDB-lite"/>
    </source>
</evidence>
<dbReference type="NCBIfam" id="TIGR03142">
    <property type="entry name" value="cytochro_ccmI"/>
    <property type="match status" value="1"/>
</dbReference>
<dbReference type="PROSITE" id="PS50005">
    <property type="entry name" value="TPR"/>
    <property type="match status" value="1"/>
</dbReference>
<feature type="domain" description="Cytochrome c-type biogenesis protein H TPR" evidence="9">
    <location>
        <begin position="151"/>
        <end position="272"/>
    </location>
</feature>
<gene>
    <name evidence="10" type="primary">ccmI</name>
    <name evidence="10" type="ORF">ABC977_04550</name>
</gene>
<dbReference type="SUPFAM" id="SSF48452">
    <property type="entry name" value="TPR-like"/>
    <property type="match status" value="1"/>
</dbReference>
<evidence type="ECO:0000313" key="11">
    <source>
        <dbReference type="Proteomes" id="UP001564408"/>
    </source>
</evidence>
<keyword evidence="3" id="KW-0201">Cytochrome c-type biogenesis</keyword>
<keyword evidence="7" id="KW-1133">Transmembrane helix</keyword>
<comment type="subcellular location">
    <subcellularLocation>
        <location evidence="1">Cell envelope</location>
    </subcellularLocation>
</comment>
<evidence type="ECO:0000256" key="1">
    <source>
        <dbReference type="ARBA" id="ARBA00004196"/>
    </source>
</evidence>
<proteinExistence type="predicted"/>
<keyword evidence="7" id="KW-0812">Transmembrane</keyword>
<dbReference type="PANTHER" id="PTHR47870:SF1">
    <property type="entry name" value="CYTOCHROME C-TYPE BIOGENESIS PROTEIN CCMH"/>
    <property type="match status" value="1"/>
</dbReference>
<comment type="caution">
    <text evidence="10">The sequence shown here is derived from an EMBL/GenBank/DDBJ whole genome shotgun (WGS) entry which is preliminary data.</text>
</comment>
<feature type="domain" description="Cytochrome c-type biogenesis protein H Ig-like" evidence="8">
    <location>
        <begin position="318"/>
        <end position="425"/>
    </location>
</feature>
<protein>
    <submittedName>
        <fullName evidence="10">C-type cytochrome biogenesis protein CcmI</fullName>
    </submittedName>
</protein>
<evidence type="ECO:0000256" key="7">
    <source>
        <dbReference type="SAM" id="Phobius"/>
    </source>
</evidence>
<dbReference type="EMBL" id="JBDKXB010000004">
    <property type="protein sequence ID" value="MEY6431676.1"/>
    <property type="molecule type" value="Genomic_DNA"/>
</dbReference>
<evidence type="ECO:0000256" key="3">
    <source>
        <dbReference type="ARBA" id="ARBA00022748"/>
    </source>
</evidence>
<dbReference type="InterPro" id="IPR051263">
    <property type="entry name" value="C-type_cytochrome_biogenesis"/>
</dbReference>
<dbReference type="InterPro" id="IPR056412">
    <property type="entry name" value="Ig_CycH"/>
</dbReference>
<feature type="transmembrane region" description="Helical" evidence="7">
    <location>
        <begin position="96"/>
        <end position="116"/>
    </location>
</feature>
<evidence type="ECO:0000256" key="4">
    <source>
        <dbReference type="ARBA" id="ARBA00022803"/>
    </source>
</evidence>
<dbReference type="InterPro" id="IPR011990">
    <property type="entry name" value="TPR-like_helical_dom_sf"/>
</dbReference>
<evidence type="ECO:0000259" key="8">
    <source>
        <dbReference type="Pfam" id="PF23892"/>
    </source>
</evidence>
<evidence type="ECO:0000313" key="10">
    <source>
        <dbReference type="EMBL" id="MEY6431676.1"/>
    </source>
</evidence>
<organism evidence="10 11">
    <name type="scientific">Thioalkalicoccus limnaeus</name>
    <dbReference type="NCBI Taxonomy" id="120681"/>
    <lineage>
        <taxon>Bacteria</taxon>
        <taxon>Pseudomonadati</taxon>
        <taxon>Pseudomonadota</taxon>
        <taxon>Gammaproteobacteria</taxon>
        <taxon>Chromatiales</taxon>
        <taxon>Chromatiaceae</taxon>
        <taxon>Thioalkalicoccus</taxon>
    </lineage>
</organism>
<dbReference type="InterPro" id="IPR056413">
    <property type="entry name" value="TPR_CcmH_CycH"/>
</dbReference>
<keyword evidence="4 5" id="KW-0802">TPR repeat</keyword>
<feature type="transmembrane region" description="Helical" evidence="7">
    <location>
        <begin position="6"/>
        <end position="24"/>
    </location>
</feature>